<comment type="caution">
    <text evidence="8">The sequence shown here is derived from an EMBL/GenBank/DDBJ whole genome shotgun (WGS) entry which is preliminary data.</text>
</comment>
<dbReference type="InterPro" id="IPR027417">
    <property type="entry name" value="P-loop_NTPase"/>
</dbReference>
<dbReference type="EMBL" id="CAWVOK010000026">
    <property type="protein sequence ID" value="CAK8163274.1"/>
    <property type="molecule type" value="Genomic_DNA"/>
</dbReference>
<evidence type="ECO:0000313" key="9">
    <source>
        <dbReference type="Proteomes" id="UP001314181"/>
    </source>
</evidence>
<proteinExistence type="predicted"/>
<organism evidence="8 9">
    <name type="scientific">Candidatus Xenohaliotis californiensis</name>
    <dbReference type="NCBI Taxonomy" id="84677"/>
    <lineage>
        <taxon>Bacteria</taxon>
        <taxon>Pseudomonadati</taxon>
        <taxon>Pseudomonadota</taxon>
        <taxon>Alphaproteobacteria</taxon>
        <taxon>Rickettsiales</taxon>
        <taxon>Anaplasmataceae</taxon>
        <taxon>Candidatus Xenohaliotis</taxon>
    </lineage>
</organism>
<keyword evidence="4 8" id="KW-0067">ATP-binding</keyword>
<dbReference type="GO" id="GO:0005524">
    <property type="term" value="F:ATP binding"/>
    <property type="evidence" value="ECO:0007669"/>
    <property type="project" value="UniProtKB-KW"/>
</dbReference>
<name>A0ABP0EVM1_9RICK</name>
<protein>
    <submittedName>
        <fullName evidence="8">Cytochrome c biogenesis ATP-binding export protein CcmA</fullName>
    </submittedName>
</protein>
<accession>A0ABP0EVM1</accession>
<dbReference type="RefSeq" id="WP_338364332.1">
    <property type="nucleotide sequence ID" value="NZ_CAWVOK010000026.1"/>
</dbReference>
<evidence type="ECO:0000256" key="4">
    <source>
        <dbReference type="ARBA" id="ARBA00022840"/>
    </source>
</evidence>
<evidence type="ECO:0000259" key="7">
    <source>
        <dbReference type="Pfam" id="PF00005"/>
    </source>
</evidence>
<dbReference type="PROSITE" id="PS51257">
    <property type="entry name" value="PROKAR_LIPOPROTEIN"/>
    <property type="match status" value="1"/>
</dbReference>
<evidence type="ECO:0000256" key="5">
    <source>
        <dbReference type="ARBA" id="ARBA00022967"/>
    </source>
</evidence>
<dbReference type="Gene3D" id="3.40.50.300">
    <property type="entry name" value="P-loop containing nucleotide triphosphate hydrolases"/>
    <property type="match status" value="1"/>
</dbReference>
<keyword evidence="6" id="KW-0472">Membrane</keyword>
<evidence type="ECO:0000256" key="3">
    <source>
        <dbReference type="ARBA" id="ARBA00022748"/>
    </source>
</evidence>
<dbReference type="InterPro" id="IPR005895">
    <property type="entry name" value="ABC_transptr_haem_export_CcmA"/>
</dbReference>
<gene>
    <name evidence="8" type="ORF">CAXC1_330034</name>
</gene>
<reference evidence="8 9" key="1">
    <citation type="submission" date="2024-01" db="EMBL/GenBank/DDBJ databases">
        <authorList>
            <person name="Kunselman E."/>
        </authorList>
    </citation>
    <scope>NUCLEOTIDE SEQUENCE [LARGE SCALE GENOMIC DNA]</scope>
    <source>
        <strain evidence="8">2 abalone samples</strain>
    </source>
</reference>
<dbReference type="InterPro" id="IPR003439">
    <property type="entry name" value="ABC_transporter-like_ATP-bd"/>
</dbReference>
<evidence type="ECO:0000313" key="8">
    <source>
        <dbReference type="EMBL" id="CAK8163274.1"/>
    </source>
</evidence>
<dbReference type="SUPFAM" id="SSF52540">
    <property type="entry name" value="P-loop containing nucleoside triphosphate hydrolases"/>
    <property type="match status" value="1"/>
</dbReference>
<keyword evidence="5" id="KW-1278">Translocase</keyword>
<keyword evidence="9" id="KW-1185">Reference proteome</keyword>
<dbReference type="PANTHER" id="PTHR43499">
    <property type="entry name" value="ABC TRANSPORTER I FAMILY MEMBER 1"/>
    <property type="match status" value="1"/>
</dbReference>
<dbReference type="Pfam" id="PF00005">
    <property type="entry name" value="ABC_tran"/>
    <property type="match status" value="1"/>
</dbReference>
<evidence type="ECO:0000256" key="2">
    <source>
        <dbReference type="ARBA" id="ARBA00022741"/>
    </source>
</evidence>
<evidence type="ECO:0000256" key="1">
    <source>
        <dbReference type="ARBA" id="ARBA00022448"/>
    </source>
</evidence>
<sequence>MLTLDKFSCTKANSNPLSLSIYACSTIQVKSLSKNNASKFLHTIAGLSKPELGKIIWEKTKNASKNTLYIKNLSGLYNTMTVMEHLYYWAKIYNTSEAISSAIKYFSLKDILHYKPKELDNSQHKQILLSKTLIHPMDIWILDAPFANLNKESCTAISMLINIKCSNGGLIFIANTNSLQHKWNLQINLDNGEILTSNL</sequence>
<keyword evidence="1" id="KW-0813">Transport</keyword>
<evidence type="ECO:0000256" key="6">
    <source>
        <dbReference type="ARBA" id="ARBA00023136"/>
    </source>
</evidence>
<keyword evidence="2" id="KW-0547">Nucleotide-binding</keyword>
<feature type="domain" description="ABC transporter" evidence="7">
    <location>
        <begin position="38"/>
        <end position="147"/>
    </location>
</feature>
<dbReference type="Proteomes" id="UP001314181">
    <property type="component" value="Unassembled WGS sequence"/>
</dbReference>
<dbReference type="PANTHER" id="PTHR43499:SF1">
    <property type="entry name" value="ABC TRANSPORTER I FAMILY MEMBER 1"/>
    <property type="match status" value="1"/>
</dbReference>
<keyword evidence="3" id="KW-0201">Cytochrome c-type biogenesis</keyword>